<dbReference type="AlphaFoldDB" id="A0A6C0E5F5"/>
<dbReference type="Gene3D" id="3.40.50.10130">
    <property type="match status" value="1"/>
</dbReference>
<accession>A0A6C0E5F5</accession>
<dbReference type="GO" id="GO:0000712">
    <property type="term" value="P:resolution of meiotic recombination intermediates"/>
    <property type="evidence" value="ECO:0007669"/>
    <property type="project" value="TreeGrafter"/>
</dbReference>
<dbReference type="GO" id="GO:0003677">
    <property type="term" value="F:DNA binding"/>
    <property type="evidence" value="ECO:0007669"/>
    <property type="project" value="InterPro"/>
</dbReference>
<dbReference type="GO" id="GO:0006308">
    <property type="term" value="P:DNA catabolic process"/>
    <property type="evidence" value="ECO:0007669"/>
    <property type="project" value="InterPro"/>
</dbReference>
<protein>
    <recommendedName>
        <fullName evidence="2">ERCC4 domain-containing protein</fullName>
    </recommendedName>
</protein>
<dbReference type="GO" id="GO:0008821">
    <property type="term" value="F:crossover junction DNA endonuclease activity"/>
    <property type="evidence" value="ECO:0007669"/>
    <property type="project" value="InterPro"/>
</dbReference>
<dbReference type="InterPro" id="IPR033309">
    <property type="entry name" value="Mus81"/>
</dbReference>
<keyword evidence="1" id="KW-0378">Hydrolase</keyword>
<dbReference type="PANTHER" id="PTHR13451">
    <property type="entry name" value="CLASS II CROSSOVER JUNCTION ENDONUCLEASE MUS81"/>
    <property type="match status" value="1"/>
</dbReference>
<feature type="domain" description="ERCC4" evidence="2">
    <location>
        <begin position="1"/>
        <end position="87"/>
    </location>
</feature>
<dbReference type="PANTHER" id="PTHR13451:SF0">
    <property type="entry name" value="CROSSOVER JUNCTION ENDONUCLEASE MUS81"/>
    <property type="match status" value="1"/>
</dbReference>
<dbReference type="SMART" id="SM00891">
    <property type="entry name" value="ERCC4"/>
    <property type="match status" value="1"/>
</dbReference>
<dbReference type="GO" id="GO:0048476">
    <property type="term" value="C:Holliday junction resolvase complex"/>
    <property type="evidence" value="ECO:0007669"/>
    <property type="project" value="TreeGrafter"/>
</dbReference>
<dbReference type="GO" id="GO:0031573">
    <property type="term" value="P:mitotic intra-S DNA damage checkpoint signaling"/>
    <property type="evidence" value="ECO:0007669"/>
    <property type="project" value="TreeGrafter"/>
</dbReference>
<evidence type="ECO:0000259" key="2">
    <source>
        <dbReference type="SMART" id="SM00891"/>
    </source>
</evidence>
<reference evidence="3" key="1">
    <citation type="journal article" date="2020" name="Nature">
        <title>Giant virus diversity and host interactions through global metagenomics.</title>
        <authorList>
            <person name="Schulz F."/>
            <person name="Roux S."/>
            <person name="Paez-Espino D."/>
            <person name="Jungbluth S."/>
            <person name="Walsh D.A."/>
            <person name="Denef V.J."/>
            <person name="McMahon K.D."/>
            <person name="Konstantinidis K.T."/>
            <person name="Eloe-Fadrosh E.A."/>
            <person name="Kyrpides N.C."/>
            <person name="Woyke T."/>
        </authorList>
    </citation>
    <scope>NUCLEOTIDE SEQUENCE</scope>
    <source>
        <strain evidence="3">GVMAG-M-3300023179-138</strain>
    </source>
</reference>
<proteinExistence type="predicted"/>
<evidence type="ECO:0000313" key="3">
    <source>
        <dbReference type="EMBL" id="QHT24294.1"/>
    </source>
</evidence>
<dbReference type="EMBL" id="MN739743">
    <property type="protein sequence ID" value="QHT24294.1"/>
    <property type="molecule type" value="Genomic_DNA"/>
</dbReference>
<dbReference type="Pfam" id="PF02732">
    <property type="entry name" value="ERCC4"/>
    <property type="match status" value="1"/>
</dbReference>
<sequence length="238" mass="25294">MLVIDIREKQLCAALGTLGVPYKTANLDVGDIMIQNADGEPLLVAERKSHADFAASNADGRYREQRARLMAVRGSGVAVIYILEGTWADEGRMYGRTSEAQLKRLTTRLMLRYGLPVLGAASIQDTAQWCRTLVAQLADDDTVFQPDSEDATVTAMSGFTAALSAVKKANRTPLSTATGMLGAVPGLGPKRVTALLATHSIADLVALTEAELADLVVGKRLGAIAATLYEALRAHGPE</sequence>
<dbReference type="GO" id="GO:0005634">
    <property type="term" value="C:nucleus"/>
    <property type="evidence" value="ECO:0007669"/>
    <property type="project" value="TreeGrafter"/>
</dbReference>
<dbReference type="GO" id="GO:0000727">
    <property type="term" value="P:double-strand break repair via break-induced replication"/>
    <property type="evidence" value="ECO:0007669"/>
    <property type="project" value="TreeGrafter"/>
</dbReference>
<evidence type="ECO:0000256" key="1">
    <source>
        <dbReference type="ARBA" id="ARBA00022801"/>
    </source>
</evidence>
<organism evidence="3">
    <name type="scientific">viral metagenome</name>
    <dbReference type="NCBI Taxonomy" id="1070528"/>
    <lineage>
        <taxon>unclassified sequences</taxon>
        <taxon>metagenomes</taxon>
        <taxon>organismal metagenomes</taxon>
    </lineage>
</organism>
<dbReference type="InterPro" id="IPR006166">
    <property type="entry name" value="ERCC4_domain"/>
</dbReference>
<name>A0A6C0E5F5_9ZZZZ</name>
<dbReference type="SUPFAM" id="SSF52980">
    <property type="entry name" value="Restriction endonuclease-like"/>
    <property type="match status" value="1"/>
</dbReference>
<dbReference type="InterPro" id="IPR011335">
    <property type="entry name" value="Restrct_endonuc-II-like"/>
</dbReference>
<dbReference type="GO" id="GO:0048257">
    <property type="term" value="F:3'-flap endonuclease activity"/>
    <property type="evidence" value="ECO:0007669"/>
    <property type="project" value="TreeGrafter"/>
</dbReference>